<gene>
    <name evidence="1" type="ORF">ACFQ34_33620</name>
</gene>
<dbReference type="Proteomes" id="UP001597182">
    <property type="component" value="Unassembled WGS sequence"/>
</dbReference>
<dbReference type="RefSeq" id="WP_379653451.1">
    <property type="nucleotide sequence ID" value="NZ_JBHTMB010000368.1"/>
</dbReference>
<keyword evidence="2" id="KW-1185">Reference proteome</keyword>
<evidence type="ECO:0000313" key="1">
    <source>
        <dbReference type="EMBL" id="MFD1238242.1"/>
    </source>
</evidence>
<proteinExistence type="predicted"/>
<feature type="non-terminal residue" evidence="1">
    <location>
        <position position="1"/>
    </location>
</feature>
<sequence>GHDSIPAVLSKGEAVLVPELVRQLGARRILAANREASGGRAAANVGSLAALMDGTLRSAGTGSAAVSSAVGTARGTAQRVMQMVVNLAFSSTMPASTPELRRQIAFVHEELRKYERGKR</sequence>
<dbReference type="EMBL" id="JBHTMB010000368">
    <property type="protein sequence ID" value="MFD1238242.1"/>
    <property type="molecule type" value="Genomic_DNA"/>
</dbReference>
<protein>
    <submittedName>
        <fullName evidence="1">Uncharacterized protein</fullName>
    </submittedName>
</protein>
<comment type="caution">
    <text evidence="1">The sequence shown here is derived from an EMBL/GenBank/DDBJ whole genome shotgun (WGS) entry which is preliminary data.</text>
</comment>
<accession>A0ABW3VSL8</accession>
<reference evidence="2" key="1">
    <citation type="journal article" date="2019" name="Int. J. Syst. Evol. Microbiol.">
        <title>The Global Catalogue of Microorganisms (GCM) 10K type strain sequencing project: providing services to taxonomists for standard genome sequencing and annotation.</title>
        <authorList>
            <consortium name="The Broad Institute Genomics Platform"/>
            <consortium name="The Broad Institute Genome Sequencing Center for Infectious Disease"/>
            <person name="Wu L."/>
            <person name="Ma J."/>
        </authorList>
    </citation>
    <scope>NUCLEOTIDE SEQUENCE [LARGE SCALE GENOMIC DNA]</scope>
    <source>
        <strain evidence="2">CCUG 49018</strain>
    </source>
</reference>
<evidence type="ECO:0000313" key="2">
    <source>
        <dbReference type="Proteomes" id="UP001597182"/>
    </source>
</evidence>
<organism evidence="1 2">
    <name type="scientific">Pseudonocardia benzenivorans</name>
    <dbReference type="NCBI Taxonomy" id="228005"/>
    <lineage>
        <taxon>Bacteria</taxon>
        <taxon>Bacillati</taxon>
        <taxon>Actinomycetota</taxon>
        <taxon>Actinomycetes</taxon>
        <taxon>Pseudonocardiales</taxon>
        <taxon>Pseudonocardiaceae</taxon>
        <taxon>Pseudonocardia</taxon>
    </lineage>
</organism>
<name>A0ABW3VSL8_9PSEU</name>